<dbReference type="InterPro" id="IPR001173">
    <property type="entry name" value="Glyco_trans_2-like"/>
</dbReference>
<keyword evidence="4" id="KW-0812">Transmembrane</keyword>
<feature type="transmembrane region" description="Helical" evidence="4">
    <location>
        <begin position="350"/>
        <end position="371"/>
    </location>
</feature>
<keyword evidence="7" id="KW-1185">Reference proteome</keyword>
<evidence type="ECO:0000256" key="3">
    <source>
        <dbReference type="ARBA" id="ARBA00022679"/>
    </source>
</evidence>
<dbReference type="AlphaFoldDB" id="A0A5S5DS30"/>
<keyword evidence="4" id="KW-1133">Transmembrane helix</keyword>
<gene>
    <name evidence="6" type="ORF">BC792_101233</name>
</gene>
<evidence type="ECO:0000259" key="5">
    <source>
        <dbReference type="Pfam" id="PF00535"/>
    </source>
</evidence>
<feature type="transmembrane region" description="Helical" evidence="4">
    <location>
        <begin position="295"/>
        <end position="319"/>
    </location>
</feature>
<organism evidence="6 7">
    <name type="scientific">Sphingobacterium allocomposti</name>
    <dbReference type="NCBI Taxonomy" id="415956"/>
    <lineage>
        <taxon>Bacteria</taxon>
        <taxon>Pseudomonadati</taxon>
        <taxon>Bacteroidota</taxon>
        <taxon>Sphingobacteriia</taxon>
        <taxon>Sphingobacteriales</taxon>
        <taxon>Sphingobacteriaceae</taxon>
        <taxon>Sphingobacterium</taxon>
    </lineage>
</organism>
<reference evidence="6 7" key="1">
    <citation type="submission" date="2019-07" db="EMBL/GenBank/DDBJ databases">
        <title>Genomic Encyclopedia of Archaeal and Bacterial Type Strains, Phase II (KMG-II): from individual species to whole genera.</title>
        <authorList>
            <person name="Goeker M."/>
        </authorList>
    </citation>
    <scope>NUCLEOTIDE SEQUENCE [LARGE SCALE GENOMIC DNA]</scope>
    <source>
        <strain evidence="6 7">DSM 18850</strain>
    </source>
</reference>
<dbReference type="GO" id="GO:0016757">
    <property type="term" value="F:glycosyltransferase activity"/>
    <property type="evidence" value="ECO:0007669"/>
    <property type="project" value="UniProtKB-KW"/>
</dbReference>
<dbReference type="OrthoDB" id="9800276at2"/>
<evidence type="ECO:0000313" key="6">
    <source>
        <dbReference type="EMBL" id="TYP98575.1"/>
    </source>
</evidence>
<sequence>MEQFEYFFPYLGYLPLGVLFLLLLIQLYYFFSVYGRLASYKIVSYKDVEAKPPVSVIICAHNELENLKTFLPAVLDQDYTEFEVVLVDDCSEDDTHWLLKELLTTYPDKLKIVEIKEYIRLKNTKKYAVTMGIKAAKYEHLVFTDADCLPQSNAWLAEIAGAFGPGTEIVLGYSPYFKEKGFLNKLIRFETSHTAMSYLAYALKGDAYMGVGRNLAYTRSIFFKGKGFNKHMHIKSGDDDLFVNHNATPDNVQIAIHPDAHVYSVPKRTWKSYYKQKARHAGASVLYKGRHKRMLAVQLLSSLLFYTMLVGCLCVYPQFWFVPTTIYLVRLISQFIVFSHIYQKLQVRDLLVWLPLLDILYYFYICINGLFNRSKKQQSWK</sequence>
<comment type="caution">
    <text evidence="6">The sequence shown here is derived from an EMBL/GenBank/DDBJ whole genome shotgun (WGS) entry which is preliminary data.</text>
</comment>
<dbReference type="SUPFAM" id="SSF53448">
    <property type="entry name" value="Nucleotide-diphospho-sugar transferases"/>
    <property type="match status" value="1"/>
</dbReference>
<dbReference type="RefSeq" id="WP_148907135.1">
    <property type="nucleotide sequence ID" value="NZ_VNHX01000001.1"/>
</dbReference>
<dbReference type="InterPro" id="IPR029044">
    <property type="entry name" value="Nucleotide-diphossugar_trans"/>
</dbReference>
<feature type="domain" description="Glycosyltransferase 2-like" evidence="5">
    <location>
        <begin position="55"/>
        <end position="222"/>
    </location>
</feature>
<dbReference type="PANTHER" id="PTHR43630">
    <property type="entry name" value="POLY-BETA-1,6-N-ACETYL-D-GLUCOSAMINE SYNTHASE"/>
    <property type="match status" value="1"/>
</dbReference>
<accession>A0A5S5DS30</accession>
<keyword evidence="2" id="KW-0328">Glycosyltransferase</keyword>
<keyword evidence="4" id="KW-0472">Membrane</keyword>
<dbReference type="Gene3D" id="3.90.550.10">
    <property type="entry name" value="Spore Coat Polysaccharide Biosynthesis Protein SpsA, Chain A"/>
    <property type="match status" value="1"/>
</dbReference>
<keyword evidence="3 6" id="KW-0808">Transferase</keyword>
<feature type="transmembrane region" description="Helical" evidence="4">
    <location>
        <begin position="12"/>
        <end position="31"/>
    </location>
</feature>
<evidence type="ECO:0000256" key="2">
    <source>
        <dbReference type="ARBA" id="ARBA00022676"/>
    </source>
</evidence>
<dbReference type="PANTHER" id="PTHR43630:SF1">
    <property type="entry name" value="POLY-BETA-1,6-N-ACETYL-D-GLUCOSAMINE SYNTHASE"/>
    <property type="match status" value="1"/>
</dbReference>
<comment type="similarity">
    <text evidence="1">Belongs to the glycosyltransferase 2 family.</text>
</comment>
<evidence type="ECO:0000256" key="4">
    <source>
        <dbReference type="SAM" id="Phobius"/>
    </source>
</evidence>
<evidence type="ECO:0000313" key="7">
    <source>
        <dbReference type="Proteomes" id="UP000325105"/>
    </source>
</evidence>
<dbReference type="EMBL" id="VNHX01000001">
    <property type="protein sequence ID" value="TYP98575.1"/>
    <property type="molecule type" value="Genomic_DNA"/>
</dbReference>
<evidence type="ECO:0000256" key="1">
    <source>
        <dbReference type="ARBA" id="ARBA00006739"/>
    </source>
</evidence>
<dbReference type="Pfam" id="PF00535">
    <property type="entry name" value="Glycos_transf_2"/>
    <property type="match status" value="1"/>
</dbReference>
<proteinExistence type="inferred from homology"/>
<name>A0A5S5DS30_9SPHI</name>
<dbReference type="Proteomes" id="UP000325105">
    <property type="component" value="Unassembled WGS sequence"/>
</dbReference>
<protein>
    <submittedName>
        <fullName evidence="6">Cellulose synthase/poly-beta-1,6-N-acetylglucosamine synthase-like glycosyltransferase</fullName>
    </submittedName>
</protein>